<dbReference type="InterPro" id="IPR011251">
    <property type="entry name" value="Luciferase-like_dom"/>
</dbReference>
<dbReference type="InterPro" id="IPR036661">
    <property type="entry name" value="Luciferase-like_sf"/>
</dbReference>
<organism evidence="6 7">
    <name type="scientific">Mycolicibacterium frederiksbergense</name>
    <dbReference type="NCBI Taxonomy" id="117567"/>
    <lineage>
        <taxon>Bacteria</taxon>
        <taxon>Bacillati</taxon>
        <taxon>Actinomycetota</taxon>
        <taxon>Actinomycetes</taxon>
        <taxon>Mycobacteriales</taxon>
        <taxon>Mycobacteriaceae</taxon>
        <taxon>Mycolicibacterium</taxon>
    </lineage>
</organism>
<dbReference type="GO" id="GO:0016705">
    <property type="term" value="F:oxidoreductase activity, acting on paired donors, with incorporation or reduction of molecular oxygen"/>
    <property type="evidence" value="ECO:0007669"/>
    <property type="project" value="InterPro"/>
</dbReference>
<keyword evidence="2" id="KW-0285">Flavoprotein</keyword>
<proteinExistence type="inferred from homology"/>
<dbReference type="Proteomes" id="UP000501849">
    <property type="component" value="Chromosome"/>
</dbReference>
<keyword evidence="3" id="KW-0560">Oxidoreductase</keyword>
<protein>
    <submittedName>
        <fullName evidence="6">LLM class flavin-dependent oxidoreductase</fullName>
    </submittedName>
</protein>
<feature type="domain" description="Luciferase-like" evidence="5">
    <location>
        <begin position="6"/>
        <end position="312"/>
    </location>
</feature>
<evidence type="ECO:0000256" key="2">
    <source>
        <dbReference type="ARBA" id="ARBA00022630"/>
    </source>
</evidence>
<evidence type="ECO:0000313" key="7">
    <source>
        <dbReference type="Proteomes" id="UP000501849"/>
    </source>
</evidence>
<evidence type="ECO:0000256" key="4">
    <source>
        <dbReference type="ARBA" id="ARBA00023033"/>
    </source>
</evidence>
<keyword evidence="7" id="KW-1185">Reference proteome</keyword>
<dbReference type="EMBL" id="CP038799">
    <property type="protein sequence ID" value="QIV82621.1"/>
    <property type="molecule type" value="Genomic_DNA"/>
</dbReference>
<dbReference type="KEGG" id="mfre:EXE63_18365"/>
<dbReference type="FunFam" id="3.20.20.30:FF:000007">
    <property type="entry name" value="Monooxygenase, mmyo"/>
    <property type="match status" value="1"/>
</dbReference>
<accession>A0A6H0S7N2</accession>
<gene>
    <name evidence="6" type="ORF">EXE63_18365</name>
</gene>
<reference evidence="6 7" key="1">
    <citation type="submission" date="2019-04" db="EMBL/GenBank/DDBJ databases">
        <title>Draft, Whole-Genome Sequence of the Anthracene-degrading Mycobacterium frederiksbergense LB501T, Isolated from a Polycyclic Aromatic Hydrocarbon (PAH)-Contaminated Soil.</title>
        <authorList>
            <person name="Augelletti F."/>
        </authorList>
    </citation>
    <scope>NUCLEOTIDE SEQUENCE [LARGE SCALE GENOMIC DNA]</scope>
    <source>
        <strain evidence="6 7">LB 501T</strain>
    </source>
</reference>
<evidence type="ECO:0000256" key="1">
    <source>
        <dbReference type="ARBA" id="ARBA00010426"/>
    </source>
</evidence>
<name>A0A6H0S7N2_9MYCO</name>
<evidence type="ECO:0000256" key="3">
    <source>
        <dbReference type="ARBA" id="ARBA00023002"/>
    </source>
</evidence>
<evidence type="ECO:0000259" key="5">
    <source>
        <dbReference type="Pfam" id="PF00296"/>
    </source>
</evidence>
<dbReference type="InterPro" id="IPR050766">
    <property type="entry name" value="Bact_Lucif_Oxidored"/>
</dbReference>
<dbReference type="GO" id="GO:0005829">
    <property type="term" value="C:cytosol"/>
    <property type="evidence" value="ECO:0007669"/>
    <property type="project" value="TreeGrafter"/>
</dbReference>
<dbReference type="RefSeq" id="WP_168143086.1">
    <property type="nucleotide sequence ID" value="NZ_CP038799.1"/>
</dbReference>
<dbReference type="PANTHER" id="PTHR30137:SF16">
    <property type="entry name" value="BLL0895 PROTEIN"/>
    <property type="match status" value="1"/>
</dbReference>
<dbReference type="SUPFAM" id="SSF51679">
    <property type="entry name" value="Bacterial luciferase-like"/>
    <property type="match status" value="1"/>
</dbReference>
<evidence type="ECO:0000313" key="6">
    <source>
        <dbReference type="EMBL" id="QIV82621.1"/>
    </source>
</evidence>
<dbReference type="GO" id="GO:0004497">
    <property type="term" value="F:monooxygenase activity"/>
    <property type="evidence" value="ECO:0007669"/>
    <property type="project" value="UniProtKB-KW"/>
</dbReference>
<sequence length="392" mass="42937">MTRPLDFGVFITPFHPTGQSPTLALQYDMDRVEALDRLGYDEAWFGEHHSGGYELIACPEVFIAAAAERTRHIRLGTGVVSLPYHHPLMVADRWVLLDHLTRGRVMFGTGPGALPSDAYMMGIDPVEQRRMMQESLDAILALFRAGPEERIDRQTDWFTLRDAALHIRPYTWPYPEISTAAMVSPSGPRLAGQLGTSLLSLSMSVPGGAAALETTWGIVEDQAAASGREAPDRKDWRVLGIVHVADTKEQAIEDCTYGLQDFANYFGAAGFVPLSNSADGGEGDARQFVEDYAAKGNCCIGTTEEAIAYIQDLLDRSGGFGTFLLLGHDWASPAATYHSYELFAREVIPHFKGQLSAPQASHEWAKGIRDQLFGRAGQAIVNAITEHAADKR</sequence>
<keyword evidence="4" id="KW-0503">Monooxygenase</keyword>
<dbReference type="AlphaFoldDB" id="A0A6H0S7N2"/>
<dbReference type="Gene3D" id="3.20.20.30">
    <property type="entry name" value="Luciferase-like domain"/>
    <property type="match status" value="1"/>
</dbReference>
<comment type="similarity">
    <text evidence="1">Belongs to the bacterial luciferase oxidoreductase family.</text>
</comment>
<dbReference type="PANTHER" id="PTHR30137">
    <property type="entry name" value="LUCIFERASE-LIKE MONOOXYGENASE"/>
    <property type="match status" value="1"/>
</dbReference>
<dbReference type="Pfam" id="PF00296">
    <property type="entry name" value="Bac_luciferase"/>
    <property type="match status" value="1"/>
</dbReference>